<feature type="region of interest" description="Disordered" evidence="1">
    <location>
        <begin position="56"/>
        <end position="91"/>
    </location>
</feature>
<evidence type="ECO:0000313" key="3">
    <source>
        <dbReference type="Proteomes" id="UP001211907"/>
    </source>
</evidence>
<proteinExistence type="predicted"/>
<sequence length="537" mass="59512">IPFTVDVINPCLDGGINITDIGIEERVTVIYMDRSAWGPMTTTRVPFPFNEHIPSSPFNESRSFRLGLPPLEPQTPQPSQAPANSTTTQRRKSVPLIGLNPSFQTQPLKVTHHLTFKVRASASGGLRKAKTVTVEIPITLVTCKRESSLLYQSENLLALVEDVEREEEERERRRQGRNSRRLSIETLPLYEPGTEIVLECHGGIIVDNLLQAAGARAEISTAESDNTFEGEIPPGYDVFGFDEGGFADEIASQQQQMVVQQLEIQQTEQPQHQIRHDGDSEAFLQSFTTQSASPASIYDDNFGGTISRNSIRSAVAHSYQPPGEEVIALIPFIDNNPPSFQTSTRANNSFDIDRMDSNSNNNSRRNRPRGSKSIISISSFLNASYSTLGRRGYPHSFQSEPMRQNEMHRHTSTIPPPPTIPVMHPRDDVEPDIIQINSTTPATTTTSSSSTAAVSYNGPSRHVVTKISSFTGAFKSMFLTKRRNNLAVHNEVVQIPAMDAEETSGFRSLRDTYANEGRLKLRRASFVGLFARSNGGR</sequence>
<feature type="compositionally biased region" description="Polar residues" evidence="1">
    <location>
        <begin position="339"/>
        <end position="350"/>
    </location>
</feature>
<comment type="caution">
    <text evidence="2">The sequence shown here is derived from an EMBL/GenBank/DDBJ whole genome shotgun (WGS) entry which is preliminary data.</text>
</comment>
<organism evidence="2 3">
    <name type="scientific">Physocladia obscura</name>
    <dbReference type="NCBI Taxonomy" id="109957"/>
    <lineage>
        <taxon>Eukaryota</taxon>
        <taxon>Fungi</taxon>
        <taxon>Fungi incertae sedis</taxon>
        <taxon>Chytridiomycota</taxon>
        <taxon>Chytridiomycota incertae sedis</taxon>
        <taxon>Chytridiomycetes</taxon>
        <taxon>Chytridiales</taxon>
        <taxon>Chytriomycetaceae</taxon>
        <taxon>Physocladia</taxon>
    </lineage>
</organism>
<feature type="region of interest" description="Disordered" evidence="1">
    <location>
        <begin position="339"/>
        <end position="373"/>
    </location>
</feature>
<dbReference type="EMBL" id="JADGJH010001379">
    <property type="protein sequence ID" value="KAJ3114284.1"/>
    <property type="molecule type" value="Genomic_DNA"/>
</dbReference>
<gene>
    <name evidence="2" type="ORF">HK100_001706</name>
</gene>
<dbReference type="AlphaFoldDB" id="A0AAD5XEB6"/>
<name>A0AAD5XEB6_9FUNG</name>
<evidence type="ECO:0000256" key="1">
    <source>
        <dbReference type="SAM" id="MobiDB-lite"/>
    </source>
</evidence>
<feature type="compositionally biased region" description="Polar residues" evidence="1">
    <location>
        <begin position="77"/>
        <end position="88"/>
    </location>
</feature>
<dbReference type="Proteomes" id="UP001211907">
    <property type="component" value="Unassembled WGS sequence"/>
</dbReference>
<accession>A0AAD5XEB6</accession>
<keyword evidence="3" id="KW-1185">Reference proteome</keyword>
<evidence type="ECO:0000313" key="2">
    <source>
        <dbReference type="EMBL" id="KAJ3114284.1"/>
    </source>
</evidence>
<protein>
    <submittedName>
        <fullName evidence="2">Uncharacterized protein</fullName>
    </submittedName>
</protein>
<reference evidence="2" key="1">
    <citation type="submission" date="2020-05" db="EMBL/GenBank/DDBJ databases">
        <title>Phylogenomic resolution of chytrid fungi.</title>
        <authorList>
            <person name="Stajich J.E."/>
            <person name="Amses K."/>
            <person name="Simmons R."/>
            <person name="Seto K."/>
            <person name="Myers J."/>
            <person name="Bonds A."/>
            <person name="Quandt C.A."/>
            <person name="Barry K."/>
            <person name="Liu P."/>
            <person name="Grigoriev I."/>
            <person name="Longcore J.E."/>
            <person name="James T.Y."/>
        </authorList>
    </citation>
    <scope>NUCLEOTIDE SEQUENCE</scope>
    <source>
        <strain evidence="2">JEL0513</strain>
    </source>
</reference>
<feature type="non-terminal residue" evidence="2">
    <location>
        <position position="1"/>
    </location>
</feature>